<name>H2BU17_GILLR</name>
<keyword evidence="3" id="KW-1185">Reference proteome</keyword>
<evidence type="ECO:0000313" key="3">
    <source>
        <dbReference type="Proteomes" id="UP000003844"/>
    </source>
</evidence>
<dbReference type="AlphaFoldDB" id="H2BU17"/>
<organism evidence="2 3">
    <name type="scientific">Gillisia limnaea (strain DSM 15749 / LMG 21470 / R-8282)</name>
    <dbReference type="NCBI Taxonomy" id="865937"/>
    <lineage>
        <taxon>Bacteria</taxon>
        <taxon>Pseudomonadati</taxon>
        <taxon>Bacteroidota</taxon>
        <taxon>Flavobacteriia</taxon>
        <taxon>Flavobacteriales</taxon>
        <taxon>Flavobacteriaceae</taxon>
        <taxon>Gillisia</taxon>
    </lineage>
</organism>
<sequence>MRQLVRFLKYFLGILFVPLVLYFAIVLIGVAIPVNSNPETINPDIKIYLISNGVHVDIAVPVKTDIIDWTEVVHPQHTLLPTTNSSYVSFGWGDLLFYQNTPEWKDLTFKTAFQALFLKTPSAIHARFHDGIPKNENIKPLMIDSLQYRRLSEYISNTFIYDKGGKSQPVKGLHYGGQDAFYKAKGSLNLFNTCNTWVNKALKHSGLKASLWTPFEEGIFFRYP</sequence>
<evidence type="ECO:0000256" key="1">
    <source>
        <dbReference type="SAM" id="Phobius"/>
    </source>
</evidence>
<dbReference type="RefSeq" id="WP_006987935.1">
    <property type="nucleotide sequence ID" value="NZ_JH594606.1"/>
</dbReference>
<gene>
    <name evidence="2" type="ORF">Gilli_0926</name>
</gene>
<dbReference type="OrthoDB" id="211174at2"/>
<proteinExistence type="predicted"/>
<keyword evidence="1" id="KW-1133">Transmembrane helix</keyword>
<accession>H2BU17</accession>
<dbReference type="Proteomes" id="UP000003844">
    <property type="component" value="Unassembled WGS sequence"/>
</dbReference>
<keyword evidence="1" id="KW-0812">Transmembrane</keyword>
<keyword evidence="1" id="KW-0472">Membrane</keyword>
<reference evidence="3" key="1">
    <citation type="journal article" date="2012" name="Stand. Genomic Sci.">
        <title>Genome sequence of the Antarctic rhodopsins-containing flavobacterium Gillisia limnaea type strain (R-8282(T)).</title>
        <authorList>
            <person name="Riedel T."/>
            <person name="Held B."/>
            <person name="Nolan M."/>
            <person name="Lucas S."/>
            <person name="Lapidus A."/>
            <person name="Tice H."/>
            <person name="Del Rio T.G."/>
            <person name="Cheng J.F."/>
            <person name="Han C."/>
            <person name="Tapia R."/>
            <person name="Goodwin L.A."/>
            <person name="Pitluck S."/>
            <person name="Liolios K."/>
            <person name="Mavromatis K."/>
            <person name="Pagani I."/>
            <person name="Ivanova N."/>
            <person name="Mikhailova N."/>
            <person name="Pati A."/>
            <person name="Chen A."/>
            <person name="Palaniappan K."/>
            <person name="Land M."/>
            <person name="Rohde M."/>
            <person name="Tindall B.J."/>
            <person name="Detter J.C."/>
            <person name="Goker M."/>
            <person name="Bristow J."/>
            <person name="Eisen J.A."/>
            <person name="Markowitz V."/>
            <person name="Hugenholtz P."/>
            <person name="Kyrpides N.C."/>
            <person name="Klenk H.P."/>
            <person name="Woyke T."/>
        </authorList>
    </citation>
    <scope>NUCLEOTIDE SEQUENCE [LARGE SCALE GENOMIC DNA]</scope>
    <source>
        <strain evidence="3">DSM 15749 / LMG 21470 / R-8282</strain>
    </source>
</reference>
<dbReference type="STRING" id="865937.Gilli_0926"/>
<dbReference type="InterPro" id="IPR011727">
    <property type="entry name" value="CHP02117"/>
</dbReference>
<protein>
    <recommendedName>
        <fullName evidence="4">TIGR02117 family protein</fullName>
    </recommendedName>
</protein>
<dbReference type="NCBIfam" id="TIGR02117">
    <property type="entry name" value="chp_urease_rgn"/>
    <property type="match status" value="1"/>
</dbReference>
<evidence type="ECO:0000313" key="2">
    <source>
        <dbReference type="EMBL" id="EHQ01613.1"/>
    </source>
</evidence>
<feature type="transmembrane region" description="Helical" evidence="1">
    <location>
        <begin position="7"/>
        <end position="32"/>
    </location>
</feature>
<dbReference type="EMBL" id="JH594606">
    <property type="protein sequence ID" value="EHQ01613.1"/>
    <property type="molecule type" value="Genomic_DNA"/>
</dbReference>
<dbReference type="Pfam" id="PF09601">
    <property type="entry name" value="DUF2459"/>
    <property type="match status" value="1"/>
</dbReference>
<dbReference type="HOGENOM" id="CLU_086263_0_0_10"/>
<dbReference type="eggNOG" id="ENOG502Z9A2">
    <property type="taxonomic scope" value="Bacteria"/>
</dbReference>
<evidence type="ECO:0008006" key="4">
    <source>
        <dbReference type="Google" id="ProtNLM"/>
    </source>
</evidence>